<dbReference type="SMART" id="SM01117">
    <property type="entry name" value="Cyt-b5"/>
    <property type="match status" value="1"/>
</dbReference>
<keyword evidence="3" id="KW-0812">Transmembrane</keyword>
<feature type="compositionally biased region" description="Basic and acidic residues" evidence="2">
    <location>
        <begin position="9"/>
        <end position="25"/>
    </location>
</feature>
<evidence type="ECO:0000256" key="2">
    <source>
        <dbReference type="SAM" id="MobiDB-lite"/>
    </source>
</evidence>
<dbReference type="InterPro" id="IPR001199">
    <property type="entry name" value="Cyt_B5-like_heme/steroid-bd"/>
</dbReference>
<dbReference type="GO" id="GO:0020037">
    <property type="term" value="F:heme binding"/>
    <property type="evidence" value="ECO:0007669"/>
    <property type="project" value="UniProtKB-ARBA"/>
</dbReference>
<name>A0AA48L2W6_9TREE</name>
<dbReference type="EMBL" id="AP028214">
    <property type="protein sequence ID" value="BEI90938.1"/>
    <property type="molecule type" value="Genomic_DNA"/>
</dbReference>
<evidence type="ECO:0000259" key="4">
    <source>
        <dbReference type="SMART" id="SM01117"/>
    </source>
</evidence>
<reference evidence="5" key="1">
    <citation type="journal article" date="2023" name="BMC Genomics">
        <title>Chromosome-level genome assemblies of Cutaneotrichosporon spp. (Trichosporonales, Basidiomycota) reveal imbalanced evolution between nucleotide sequences and chromosome synteny.</title>
        <authorList>
            <person name="Kobayashi Y."/>
            <person name="Kayamori A."/>
            <person name="Aoki K."/>
            <person name="Shiwa Y."/>
            <person name="Matsutani M."/>
            <person name="Fujita N."/>
            <person name="Sugita T."/>
            <person name="Iwasaki W."/>
            <person name="Tanaka N."/>
            <person name="Takashima M."/>
        </authorList>
    </citation>
    <scope>NUCLEOTIDE SEQUENCE</scope>
    <source>
        <strain evidence="5">HIS019</strain>
    </source>
</reference>
<sequence length="271" mass="30189">MSKASQDVYTDHPAHTVPGMRERSRPGTGGEPVYDTVSDVHGRRVSGKPANRAILADQRARAERARKRAEREAAPPASWSSFFSKLFLLALFIPALSHFLTGTYHFGLEDTVRPYARKIWRHHMNPFISEGAQFTLRELAEFDGSDNKKPVYLSIGGKVYDVSANRRIYGRGGSYNMMAGRDASRAFVTGCFETHLTHDLRGLNEAELKALQGWQDFFENHARYWPVGRTILPPISPNTPIPPPCREQAGNAPGATHRGKPRPDPVVKAGK</sequence>
<feature type="domain" description="Cytochrome b5 heme-binding" evidence="4">
    <location>
        <begin position="134"/>
        <end position="231"/>
    </location>
</feature>
<dbReference type="Gene3D" id="3.10.120.10">
    <property type="entry name" value="Cytochrome b5-like heme/steroid binding domain"/>
    <property type="match status" value="1"/>
</dbReference>
<protein>
    <recommendedName>
        <fullName evidence="4">Cytochrome b5 heme-binding domain-containing protein</fullName>
    </recommendedName>
</protein>
<dbReference type="PANTHER" id="PTHR10281">
    <property type="entry name" value="MEMBRANE-ASSOCIATED PROGESTERONE RECEPTOR COMPONENT-RELATED"/>
    <property type="match status" value="1"/>
</dbReference>
<dbReference type="RefSeq" id="XP_060456203.1">
    <property type="nucleotide sequence ID" value="XM_060599517.1"/>
</dbReference>
<dbReference type="Pfam" id="PF00173">
    <property type="entry name" value="Cyt-b5"/>
    <property type="match status" value="1"/>
</dbReference>
<comment type="similarity">
    <text evidence="1">Belongs to the cytochrome b5 family. MAPR subfamily.</text>
</comment>
<keyword evidence="3" id="KW-0472">Membrane</keyword>
<evidence type="ECO:0000313" key="5">
    <source>
        <dbReference type="EMBL" id="BEI90938.1"/>
    </source>
</evidence>
<dbReference type="GeneID" id="85494808"/>
<feature type="transmembrane region" description="Helical" evidence="3">
    <location>
        <begin position="86"/>
        <end position="108"/>
    </location>
</feature>
<dbReference type="InterPro" id="IPR036400">
    <property type="entry name" value="Cyt_B5-like_heme/steroid_sf"/>
</dbReference>
<organism evidence="5 6">
    <name type="scientific">Cutaneotrichosporon cavernicola</name>
    <dbReference type="NCBI Taxonomy" id="279322"/>
    <lineage>
        <taxon>Eukaryota</taxon>
        <taxon>Fungi</taxon>
        <taxon>Dikarya</taxon>
        <taxon>Basidiomycota</taxon>
        <taxon>Agaricomycotina</taxon>
        <taxon>Tremellomycetes</taxon>
        <taxon>Trichosporonales</taxon>
        <taxon>Trichosporonaceae</taxon>
        <taxon>Cutaneotrichosporon</taxon>
    </lineage>
</organism>
<evidence type="ECO:0000313" key="6">
    <source>
        <dbReference type="Proteomes" id="UP001233271"/>
    </source>
</evidence>
<dbReference type="AlphaFoldDB" id="A0AA48L2W6"/>
<dbReference type="PANTHER" id="PTHR10281:SF76">
    <property type="entry name" value="CALCUTTA CUP-RELATED"/>
    <property type="match status" value="1"/>
</dbReference>
<dbReference type="GO" id="GO:0016020">
    <property type="term" value="C:membrane"/>
    <property type="evidence" value="ECO:0007669"/>
    <property type="project" value="TreeGrafter"/>
</dbReference>
<dbReference type="InterPro" id="IPR050577">
    <property type="entry name" value="MAPR/NEUFC/NENF-like"/>
</dbReference>
<dbReference type="KEGG" id="ccac:CcaHIS019_0310080"/>
<gene>
    <name evidence="5" type="ORF">CcaverHIS019_0310080</name>
</gene>
<dbReference type="Proteomes" id="UP001233271">
    <property type="component" value="Chromosome 3"/>
</dbReference>
<keyword evidence="3" id="KW-1133">Transmembrane helix</keyword>
<dbReference type="GO" id="GO:0012505">
    <property type="term" value="C:endomembrane system"/>
    <property type="evidence" value="ECO:0007669"/>
    <property type="project" value="TreeGrafter"/>
</dbReference>
<keyword evidence="6" id="KW-1185">Reference proteome</keyword>
<feature type="compositionally biased region" description="Pro residues" evidence="2">
    <location>
        <begin position="235"/>
        <end position="245"/>
    </location>
</feature>
<feature type="region of interest" description="Disordered" evidence="2">
    <location>
        <begin position="1"/>
        <end position="50"/>
    </location>
</feature>
<evidence type="ECO:0000256" key="3">
    <source>
        <dbReference type="SAM" id="Phobius"/>
    </source>
</evidence>
<feature type="region of interest" description="Disordered" evidence="2">
    <location>
        <begin position="235"/>
        <end position="271"/>
    </location>
</feature>
<evidence type="ECO:0000256" key="1">
    <source>
        <dbReference type="ARBA" id="ARBA00038357"/>
    </source>
</evidence>
<proteinExistence type="inferred from homology"/>
<dbReference type="SUPFAM" id="SSF55856">
    <property type="entry name" value="Cytochrome b5-like heme/steroid binding domain"/>
    <property type="match status" value="1"/>
</dbReference>
<accession>A0AA48L2W6</accession>
<dbReference type="FunFam" id="3.10.120.10:FF:000003">
    <property type="entry name" value="membrane-associated progesterone receptor component 1"/>
    <property type="match status" value="1"/>
</dbReference>